<proteinExistence type="predicted"/>
<dbReference type="PROSITE" id="PS51007">
    <property type="entry name" value="CYTC"/>
    <property type="match status" value="1"/>
</dbReference>
<dbReference type="Gene3D" id="1.25.10.10">
    <property type="entry name" value="Leucine-rich Repeat Variant"/>
    <property type="match status" value="2"/>
</dbReference>
<dbReference type="InterPro" id="IPR036909">
    <property type="entry name" value="Cyt_c-like_dom_sf"/>
</dbReference>
<keyword evidence="2 4" id="KW-0479">Metal-binding</keyword>
<dbReference type="NCBIfam" id="TIGR02603">
    <property type="entry name" value="CxxCH_TIGR02603"/>
    <property type="match status" value="1"/>
</dbReference>
<keyword evidence="1 4" id="KW-0349">Heme</keyword>
<keyword evidence="7" id="KW-1185">Reference proteome</keyword>
<dbReference type="Gene3D" id="1.10.760.10">
    <property type="entry name" value="Cytochrome c-like domain"/>
    <property type="match status" value="1"/>
</dbReference>
<dbReference type="Proteomes" id="UP000551616">
    <property type="component" value="Unassembled WGS sequence"/>
</dbReference>
<evidence type="ECO:0000313" key="6">
    <source>
        <dbReference type="EMBL" id="MBA2117252.1"/>
    </source>
</evidence>
<evidence type="ECO:0000256" key="1">
    <source>
        <dbReference type="ARBA" id="ARBA00022617"/>
    </source>
</evidence>
<evidence type="ECO:0000256" key="2">
    <source>
        <dbReference type="ARBA" id="ARBA00022723"/>
    </source>
</evidence>
<organism evidence="6 7">
    <name type="scientific">Bremerella alba</name>
    <dbReference type="NCBI Taxonomy" id="980252"/>
    <lineage>
        <taxon>Bacteria</taxon>
        <taxon>Pseudomonadati</taxon>
        <taxon>Planctomycetota</taxon>
        <taxon>Planctomycetia</taxon>
        <taxon>Pirellulales</taxon>
        <taxon>Pirellulaceae</taxon>
        <taxon>Bremerella</taxon>
    </lineage>
</organism>
<accession>A0A7V8V959</accession>
<dbReference type="GO" id="GO:0009055">
    <property type="term" value="F:electron transfer activity"/>
    <property type="evidence" value="ECO:0007669"/>
    <property type="project" value="InterPro"/>
</dbReference>
<dbReference type="SUPFAM" id="SSF46626">
    <property type="entry name" value="Cytochrome c"/>
    <property type="match status" value="1"/>
</dbReference>
<dbReference type="PANTHER" id="PTHR33546:SF1">
    <property type="entry name" value="LARGE, MULTIFUNCTIONAL SECRETED PROTEIN"/>
    <property type="match status" value="1"/>
</dbReference>
<dbReference type="Pfam" id="PF13646">
    <property type="entry name" value="HEAT_2"/>
    <property type="match status" value="1"/>
</dbReference>
<dbReference type="SUPFAM" id="SSF48371">
    <property type="entry name" value="ARM repeat"/>
    <property type="match status" value="1"/>
</dbReference>
<name>A0A7V8V959_9BACT</name>
<sequence>MLILKTVNVLSLSWVLLALTFMGSLPLHAELPEPEVPQLAPASDEGENAISGFRVPEGFEMSLFAAEPMTANPVAFCLDDLGRVYVAETYRQGQGVEDNRNHNYWLNDDLAAQSVADRRAYILKHHPEAAQKYTQHDDRIRMLVDTDGDGKADQDTVFSSGYNDIVEGTGAGVLALDGSVYYTNIPHVWKLKDVDGDGVADDKKSLSEGYGVRFAFRGHDLHGLTLGPDGKIYFSIGDRGYNIEVNGTRLKDPGSGAVFRCNPNGSNLEVFCTGLRNPQELAFDDFGNLFTCDNNSDSGDQARWIYLVKDGHAGWNMAYQYLSDRGPWNREKLWHPHHEGQAAYIVPPILNISDGPSGLVHYPGTGFGKQYDGTFFLCDFRGGPANSGIRTFRMKPNGAGYELVDSEEFLWKCLVTDVDFGPDGAMYVSDWVDGWTGLNKGRIYRLTKDNPEDAKLIAEVKELLPSDFTAKSDDVLKKLLGHADRRVRMKAQFALAEGDKLDVLESVAAEGGASQLARLHAIWGIGQIAEGEAKMADRVKAVELLSTQLVKDKDPEVRAQVGRVLGELRVIYGLPKLLEDANPRVQYFAMIGLGNAGPHGDPNQVIDRVAAILAKNADQDPILRHGGIMAMAGMRSLQSLADLANHPSADVRIAAVVALRRLESPTVVRYLADGNELVVLEAVRAIHDLPMEKALPQAARLIDSGWKNDALLRRVLNANFRLGDQENAEALARFAARSDMPEAMRLEALAMLETWDKPGQLDRVVNFYRPLEDRDPAVAKQALATALPKLLTTDEAVRNKAAKLAASFGIKEVSPVLIGLATDAKQSAQTRADAIAALASVDADKALPIVQDALKSDQPLVRAVARDQIAKLTPDAAAKTLSEGIAADSAIERQKALAALANLKPNGSEAIVSSAMEKLLSGKLPEDTRLDAIEAATAFKDSAEVSSLLEKYRLSLDPADPLAEYRVALAGGDFERGRKIFFEKTETSCVRCHRAMGTGGRVGPELDVLGQTKSREYLLEAVVQPNAKIAEGFESILVLTVDGQTFSGVLKEETDEAVNLVDADGKLITIPQDDIEGRKSAKSPMPEDIFKHLSKSELRDLVEFLASLKKDGSSAGHE</sequence>
<dbReference type="AlphaFoldDB" id="A0A7V8V959"/>
<dbReference type="InterPro" id="IPR055557">
    <property type="entry name" value="DUF7133"/>
</dbReference>
<dbReference type="InterPro" id="IPR016024">
    <property type="entry name" value="ARM-type_fold"/>
</dbReference>
<feature type="domain" description="Cytochrome c" evidence="5">
    <location>
        <begin position="972"/>
        <end position="1109"/>
    </location>
</feature>
<dbReference type="InterPro" id="IPR011042">
    <property type="entry name" value="6-blade_b-propeller_TolB-like"/>
</dbReference>
<evidence type="ECO:0000256" key="3">
    <source>
        <dbReference type="ARBA" id="ARBA00023004"/>
    </source>
</evidence>
<dbReference type="NCBIfam" id="TIGR02604">
    <property type="entry name" value="Piru_Ver_Nterm"/>
    <property type="match status" value="1"/>
</dbReference>
<dbReference type="InterPro" id="IPR013427">
    <property type="entry name" value="Haem-bd_dom_put"/>
</dbReference>
<dbReference type="InterPro" id="IPR013428">
    <property type="entry name" value="Membrane-bound_put_N"/>
</dbReference>
<evidence type="ECO:0000313" key="7">
    <source>
        <dbReference type="Proteomes" id="UP000551616"/>
    </source>
</evidence>
<gene>
    <name evidence="6" type="ORF">HOV93_44480</name>
</gene>
<comment type="caution">
    <text evidence="6">The sequence shown here is derived from an EMBL/GenBank/DDBJ whole genome shotgun (WGS) entry which is preliminary data.</text>
</comment>
<evidence type="ECO:0000259" key="5">
    <source>
        <dbReference type="PROSITE" id="PS51007"/>
    </source>
</evidence>
<dbReference type="EMBL" id="JABRWO010000013">
    <property type="protein sequence ID" value="MBA2117252.1"/>
    <property type="molecule type" value="Genomic_DNA"/>
</dbReference>
<dbReference type="GO" id="GO:0046872">
    <property type="term" value="F:metal ion binding"/>
    <property type="evidence" value="ECO:0007669"/>
    <property type="project" value="UniProtKB-KW"/>
</dbReference>
<dbReference type="Gene3D" id="2.120.10.30">
    <property type="entry name" value="TolB, C-terminal domain"/>
    <property type="match status" value="1"/>
</dbReference>
<protein>
    <recommendedName>
        <fullName evidence="5">Cytochrome c domain-containing protein</fullName>
    </recommendedName>
</protein>
<keyword evidence="3 4" id="KW-0408">Iron</keyword>
<dbReference type="Pfam" id="PF23500">
    <property type="entry name" value="DUF7133"/>
    <property type="match status" value="1"/>
</dbReference>
<dbReference type="InterPro" id="IPR011989">
    <property type="entry name" value="ARM-like"/>
</dbReference>
<dbReference type="SUPFAM" id="SSF50952">
    <property type="entry name" value="Soluble quinoprotein glucose dehydrogenase"/>
    <property type="match status" value="1"/>
</dbReference>
<dbReference type="GO" id="GO:0020037">
    <property type="term" value="F:heme binding"/>
    <property type="evidence" value="ECO:0007669"/>
    <property type="project" value="InterPro"/>
</dbReference>
<dbReference type="InterPro" id="IPR011041">
    <property type="entry name" value="Quinoprot_gluc/sorb_DH_b-prop"/>
</dbReference>
<dbReference type="InterPro" id="IPR009056">
    <property type="entry name" value="Cyt_c-like_dom"/>
</dbReference>
<dbReference type="PANTHER" id="PTHR33546">
    <property type="entry name" value="LARGE, MULTIFUNCTIONAL SECRETED PROTEIN-RELATED"/>
    <property type="match status" value="1"/>
</dbReference>
<evidence type="ECO:0000256" key="4">
    <source>
        <dbReference type="PROSITE-ProRule" id="PRU00433"/>
    </source>
</evidence>
<reference evidence="6 7" key="1">
    <citation type="submission" date="2020-05" db="EMBL/GenBank/DDBJ databases">
        <title>Bremerella alba sp. nov., a novel planctomycete isolated from the surface of the macroalga Fucus spiralis.</title>
        <authorList>
            <person name="Godinho O."/>
            <person name="Botelho R."/>
            <person name="Albuquerque L."/>
            <person name="Wiegand S."/>
            <person name="Da Costa M.S."/>
            <person name="Lobo-Da-Cunha A."/>
            <person name="Jogler C."/>
            <person name="Lage O.M."/>
        </authorList>
    </citation>
    <scope>NUCLEOTIDE SEQUENCE [LARGE SCALE GENOMIC DNA]</scope>
    <source>
        <strain evidence="6 7">FF15</strain>
    </source>
</reference>